<name>A0A285U4D7_9BACL</name>
<evidence type="ECO:0000313" key="3">
    <source>
        <dbReference type="EMBL" id="SOC36547.1"/>
    </source>
</evidence>
<dbReference type="SUPFAM" id="SSF52540">
    <property type="entry name" value="P-loop containing nucleoside triphosphate hydrolases"/>
    <property type="match status" value="1"/>
</dbReference>
<dbReference type="PANTHER" id="PTHR30050:SF8">
    <property type="entry name" value="PRIMOSOMAL PROTEIN DNAI"/>
    <property type="match status" value="1"/>
</dbReference>
<feature type="domain" description="IstB-like ATP-binding" evidence="1">
    <location>
        <begin position="110"/>
        <end position="278"/>
    </location>
</feature>
<dbReference type="Pfam" id="PF01695">
    <property type="entry name" value="IstB_IS21"/>
    <property type="match status" value="1"/>
</dbReference>
<dbReference type="EMBL" id="OBQC01000002">
    <property type="protein sequence ID" value="SOC36547.1"/>
    <property type="molecule type" value="Genomic_DNA"/>
</dbReference>
<accession>A0A285U4D7</accession>
<dbReference type="Gene3D" id="3.40.50.300">
    <property type="entry name" value="P-loop containing nucleotide triphosphate hydrolases"/>
    <property type="match status" value="1"/>
</dbReference>
<gene>
    <name evidence="3" type="ORF">SAMN05877842_102472</name>
</gene>
<dbReference type="InterPro" id="IPR009928">
    <property type="entry name" value="DnaI_N"/>
</dbReference>
<keyword evidence="4" id="KW-1185">Reference proteome</keyword>
<evidence type="ECO:0000313" key="4">
    <source>
        <dbReference type="Proteomes" id="UP000219252"/>
    </source>
</evidence>
<dbReference type="OrthoDB" id="61127at2"/>
<dbReference type="InterPro" id="IPR027417">
    <property type="entry name" value="P-loop_NTPase"/>
</dbReference>
<sequence>MSNIEPISEALKRVANIPSFQERYEKMKKEIVEHPEIQKLLNDSDLNVTEDFIQQNLTTFHEYINQSRTCCGAQGTDQCTNYLNGFIPTFAIRNGKVELNYVPCQQKLVEDEQREVKRMLRSFHMSPEILEASLENMEMNTKSRLQIADYAADFISIYKATNELPRKGLYLHGLYGTGKTYILGALANEFIKLKVQTAVVFVPEFFRELKSSLDDGTYEEKIDFIKKVPVLMLDDLGAEANSEWTRDEVLGSILNYRMNNHLPLFVSSNLNYEELERFYSRITKGDIDPFKGSRIVQRVIAMTHEFELVGPRKRQ</sequence>
<protein>
    <submittedName>
        <fullName evidence="3">Primosomal protein DnaI</fullName>
    </submittedName>
</protein>
<reference evidence="4" key="1">
    <citation type="submission" date="2017-08" db="EMBL/GenBank/DDBJ databases">
        <authorList>
            <person name="Varghese N."/>
            <person name="Submissions S."/>
        </authorList>
    </citation>
    <scope>NUCLEOTIDE SEQUENCE [LARGE SCALE GENOMIC DNA]</scope>
    <source>
        <strain evidence="4">JC23</strain>
    </source>
</reference>
<dbReference type="NCBIfam" id="NF006505">
    <property type="entry name" value="PRK08939.1"/>
    <property type="match status" value="1"/>
</dbReference>
<feature type="domain" description="Primosomal DnaI N-terminal" evidence="2">
    <location>
        <begin position="5"/>
        <end position="101"/>
    </location>
</feature>
<dbReference type="PANTHER" id="PTHR30050">
    <property type="entry name" value="CHROMOSOMAL REPLICATION INITIATOR PROTEIN DNAA"/>
    <property type="match status" value="1"/>
</dbReference>
<dbReference type="InterPro" id="IPR002611">
    <property type="entry name" value="IstB_ATP-bd"/>
</dbReference>
<dbReference type="GO" id="GO:0006260">
    <property type="term" value="P:DNA replication"/>
    <property type="evidence" value="ECO:0007669"/>
    <property type="project" value="TreeGrafter"/>
</dbReference>
<evidence type="ECO:0000259" key="1">
    <source>
        <dbReference type="Pfam" id="PF01695"/>
    </source>
</evidence>
<dbReference type="Proteomes" id="UP000219252">
    <property type="component" value="Unassembled WGS sequence"/>
</dbReference>
<evidence type="ECO:0000259" key="2">
    <source>
        <dbReference type="Pfam" id="PF07319"/>
    </source>
</evidence>
<dbReference type="GO" id="GO:0005524">
    <property type="term" value="F:ATP binding"/>
    <property type="evidence" value="ECO:0007669"/>
    <property type="project" value="InterPro"/>
</dbReference>
<dbReference type="Pfam" id="PF07319">
    <property type="entry name" value="DnaI_N"/>
    <property type="match status" value="1"/>
</dbReference>
<proteinExistence type="predicted"/>
<dbReference type="CDD" id="cd00009">
    <property type="entry name" value="AAA"/>
    <property type="match status" value="1"/>
</dbReference>
<organism evidence="3 4">
    <name type="scientific">Ureibacillus acetophenoni</name>
    <dbReference type="NCBI Taxonomy" id="614649"/>
    <lineage>
        <taxon>Bacteria</taxon>
        <taxon>Bacillati</taxon>
        <taxon>Bacillota</taxon>
        <taxon>Bacilli</taxon>
        <taxon>Bacillales</taxon>
        <taxon>Caryophanaceae</taxon>
        <taxon>Ureibacillus</taxon>
    </lineage>
</organism>
<dbReference type="RefSeq" id="WP_097148522.1">
    <property type="nucleotide sequence ID" value="NZ_OBQC01000002.1"/>
</dbReference>
<dbReference type="AlphaFoldDB" id="A0A285U4D7"/>